<evidence type="ECO:0000313" key="1">
    <source>
        <dbReference type="EMBL" id="MCY9597418.1"/>
    </source>
</evidence>
<evidence type="ECO:0000313" key="4">
    <source>
        <dbReference type="Proteomes" id="UP001527202"/>
    </source>
</evidence>
<reference evidence="1 4" key="2">
    <citation type="submission" date="2022-05" db="EMBL/GenBank/DDBJ databases">
        <title>Genome Sequencing of Bee-Associated Microbes.</title>
        <authorList>
            <person name="Dunlap C."/>
        </authorList>
    </citation>
    <scope>NUCLEOTIDE SEQUENCE [LARGE SCALE GENOMIC DNA]</scope>
    <source>
        <strain evidence="1 4">NRRL B-23120</strain>
    </source>
</reference>
<accession>A0A410WTU5</accession>
<dbReference type="Pfam" id="PF15580">
    <property type="entry name" value="Imm53"/>
    <property type="match status" value="1"/>
</dbReference>
<dbReference type="EMBL" id="CP026520">
    <property type="protein sequence ID" value="QAV17798.1"/>
    <property type="molecule type" value="Genomic_DNA"/>
</dbReference>
<dbReference type="InterPro" id="IPR028228">
    <property type="entry name" value="Imm53"/>
</dbReference>
<dbReference type="Proteomes" id="UP000288943">
    <property type="component" value="Chromosome"/>
</dbReference>
<sequence>MEILRWLQEWFTSHCNGDWEHESGIRITTIDNPGWHVSINLRETELASRQVDVVQIERTDDDWVHCKIEDGCFSGAGGPGNLEEILRTFYHWATND</sequence>
<keyword evidence="4" id="KW-1185">Reference proteome</keyword>
<dbReference type="AlphaFoldDB" id="A0A410WTU5"/>
<evidence type="ECO:0000313" key="2">
    <source>
        <dbReference type="EMBL" id="QAV17798.1"/>
    </source>
</evidence>
<dbReference type="OrthoDB" id="3533713at2"/>
<protein>
    <submittedName>
        <fullName evidence="1">Immunity 53 family protein</fullName>
    </submittedName>
    <submittedName>
        <fullName evidence="2">Rhodanese-related sulfurtransferase</fullName>
    </submittedName>
</protein>
<dbReference type="GO" id="GO:0016740">
    <property type="term" value="F:transferase activity"/>
    <property type="evidence" value="ECO:0007669"/>
    <property type="project" value="UniProtKB-KW"/>
</dbReference>
<proteinExistence type="predicted"/>
<organism evidence="2 3">
    <name type="scientific">Paenibacillus chitinolyticus</name>
    <dbReference type="NCBI Taxonomy" id="79263"/>
    <lineage>
        <taxon>Bacteria</taxon>
        <taxon>Bacillati</taxon>
        <taxon>Bacillota</taxon>
        <taxon>Bacilli</taxon>
        <taxon>Bacillales</taxon>
        <taxon>Paenibacillaceae</taxon>
        <taxon>Paenibacillus</taxon>
    </lineage>
</organism>
<keyword evidence="2" id="KW-0808">Transferase</keyword>
<dbReference type="RefSeq" id="WP_084706627.1">
    <property type="nucleotide sequence ID" value="NZ_CP026520.1"/>
</dbReference>
<reference evidence="2 3" key="1">
    <citation type="submission" date="2018-01" db="EMBL/GenBank/DDBJ databases">
        <title>The whole genome sequencing and assembly of Paenibacillus chitinolyticus KCCM 41400 strain.</title>
        <authorList>
            <person name="Kim J.-Y."/>
            <person name="Park M.-K."/>
            <person name="Lee Y.-J."/>
            <person name="Yi H."/>
            <person name="Bahn Y.-S."/>
            <person name="Kim J.F."/>
            <person name="Lee D.-W."/>
        </authorList>
    </citation>
    <scope>NUCLEOTIDE SEQUENCE [LARGE SCALE GENOMIC DNA]</scope>
    <source>
        <strain evidence="2 3">KCCM 41400</strain>
    </source>
</reference>
<dbReference type="EMBL" id="JAMDMJ010000021">
    <property type="protein sequence ID" value="MCY9597418.1"/>
    <property type="molecule type" value="Genomic_DNA"/>
</dbReference>
<gene>
    <name evidence="1" type="ORF">M5X16_16780</name>
    <name evidence="2" type="ORF">PC41400_09035</name>
</gene>
<dbReference type="KEGG" id="pchi:PC41400_09035"/>
<evidence type="ECO:0000313" key="3">
    <source>
        <dbReference type="Proteomes" id="UP000288943"/>
    </source>
</evidence>
<name>A0A410WTU5_9BACL</name>
<dbReference type="GeneID" id="95374951"/>
<dbReference type="Proteomes" id="UP001527202">
    <property type="component" value="Unassembled WGS sequence"/>
</dbReference>